<reference evidence="1" key="2">
    <citation type="journal article" date="2015" name="Data Brief">
        <title>Shoot transcriptome of the giant reed, Arundo donax.</title>
        <authorList>
            <person name="Barrero R.A."/>
            <person name="Guerrero F.D."/>
            <person name="Moolhuijzen P."/>
            <person name="Goolsby J.A."/>
            <person name="Tidwell J."/>
            <person name="Bellgard S.E."/>
            <person name="Bellgard M.I."/>
        </authorList>
    </citation>
    <scope>NUCLEOTIDE SEQUENCE</scope>
    <source>
        <tissue evidence="1">Shoot tissue taken approximately 20 cm above the soil surface</tissue>
    </source>
</reference>
<name>A0A0A9H818_ARUDO</name>
<accession>A0A0A9H818</accession>
<evidence type="ECO:0000313" key="1">
    <source>
        <dbReference type="EMBL" id="JAE33345.1"/>
    </source>
</evidence>
<reference evidence="1" key="1">
    <citation type="submission" date="2014-09" db="EMBL/GenBank/DDBJ databases">
        <authorList>
            <person name="Magalhaes I.L.F."/>
            <person name="Oliveira U."/>
            <person name="Santos F.R."/>
            <person name="Vidigal T.H.D.A."/>
            <person name="Brescovit A.D."/>
            <person name="Santos A.J."/>
        </authorList>
    </citation>
    <scope>NUCLEOTIDE SEQUENCE</scope>
    <source>
        <tissue evidence="1">Shoot tissue taken approximately 20 cm above the soil surface</tissue>
    </source>
</reference>
<protein>
    <submittedName>
        <fullName evidence="1">Uncharacterized protein</fullName>
    </submittedName>
</protein>
<dbReference type="EMBL" id="GBRH01164551">
    <property type="protein sequence ID" value="JAE33345.1"/>
    <property type="molecule type" value="Transcribed_RNA"/>
</dbReference>
<proteinExistence type="predicted"/>
<sequence>MRADSRRGGGK</sequence>
<organism evidence="1">
    <name type="scientific">Arundo donax</name>
    <name type="common">Giant reed</name>
    <name type="synonym">Donax arundinaceus</name>
    <dbReference type="NCBI Taxonomy" id="35708"/>
    <lineage>
        <taxon>Eukaryota</taxon>
        <taxon>Viridiplantae</taxon>
        <taxon>Streptophyta</taxon>
        <taxon>Embryophyta</taxon>
        <taxon>Tracheophyta</taxon>
        <taxon>Spermatophyta</taxon>
        <taxon>Magnoliopsida</taxon>
        <taxon>Liliopsida</taxon>
        <taxon>Poales</taxon>
        <taxon>Poaceae</taxon>
        <taxon>PACMAD clade</taxon>
        <taxon>Arundinoideae</taxon>
        <taxon>Arundineae</taxon>
        <taxon>Arundo</taxon>
    </lineage>
</organism>